<evidence type="ECO:0000256" key="10">
    <source>
        <dbReference type="ARBA" id="ARBA00023136"/>
    </source>
</evidence>
<evidence type="ECO:0000256" key="5">
    <source>
        <dbReference type="ARBA" id="ARBA00022792"/>
    </source>
</evidence>
<dbReference type="EMBL" id="JAAAIP010000086">
    <property type="protein sequence ID" value="KAG0326261.1"/>
    <property type="molecule type" value="Genomic_DNA"/>
</dbReference>
<dbReference type="GO" id="GO:0106364">
    <property type="term" value="F:4-hydroxy-3-all-trans-polyprenylbenzoate oxygenase activity"/>
    <property type="evidence" value="ECO:0007669"/>
    <property type="project" value="UniProtKB-EC"/>
</dbReference>
<dbReference type="InterPro" id="IPR002938">
    <property type="entry name" value="FAD-bd"/>
</dbReference>
<evidence type="ECO:0000313" key="13">
    <source>
        <dbReference type="EMBL" id="KAG0326261.1"/>
    </source>
</evidence>
<evidence type="ECO:0000256" key="7">
    <source>
        <dbReference type="ARBA" id="ARBA00023002"/>
    </source>
</evidence>
<dbReference type="EC" id="1.14.15.45" evidence="11"/>
<dbReference type="InterPro" id="IPR010971">
    <property type="entry name" value="UbiH/COQ6"/>
</dbReference>
<keyword evidence="7 11" id="KW-0560">Oxidoreductase</keyword>
<keyword evidence="14" id="KW-1185">Reference proteome</keyword>
<dbReference type="AlphaFoldDB" id="A0A9P6RT16"/>
<proteinExistence type="inferred from homology"/>
<name>A0A9P6RT16_9FUNG</name>
<evidence type="ECO:0000256" key="2">
    <source>
        <dbReference type="ARBA" id="ARBA00005349"/>
    </source>
</evidence>
<comment type="catalytic activity">
    <reaction evidence="11">
        <text>a 4-hydroxy-3-(all-trans-polyprenyl)benzoate + 2 reduced [2Fe-2S]-[ferredoxin] + O2 + 2 H(+) = a 3,4-dihydroxy-5-(all-trans-polyprenyl)benzoate + 2 oxidized [2Fe-2S]-[ferredoxin] + H2O</text>
        <dbReference type="Rhea" id="RHEA:81195"/>
        <dbReference type="Rhea" id="RHEA-COMP:9514"/>
        <dbReference type="Rhea" id="RHEA-COMP:10000"/>
        <dbReference type="Rhea" id="RHEA-COMP:10001"/>
        <dbReference type="Rhea" id="RHEA-COMP:10930"/>
        <dbReference type="ChEBI" id="CHEBI:15377"/>
        <dbReference type="ChEBI" id="CHEBI:15378"/>
        <dbReference type="ChEBI" id="CHEBI:15379"/>
        <dbReference type="ChEBI" id="CHEBI:33737"/>
        <dbReference type="ChEBI" id="CHEBI:33738"/>
        <dbReference type="ChEBI" id="CHEBI:64694"/>
        <dbReference type="ChEBI" id="CHEBI:78396"/>
        <dbReference type="EC" id="1.14.15.45"/>
    </reaction>
</comment>
<keyword evidence="6 11" id="KW-0274">FAD</keyword>
<dbReference type="HAMAP" id="MF_03193">
    <property type="entry name" value="COQ6_monooxygenase"/>
    <property type="match status" value="1"/>
</dbReference>
<evidence type="ECO:0000256" key="11">
    <source>
        <dbReference type="HAMAP-Rule" id="MF_03193"/>
    </source>
</evidence>
<dbReference type="InterPro" id="IPR036188">
    <property type="entry name" value="FAD/NAD-bd_sf"/>
</dbReference>
<dbReference type="SUPFAM" id="SSF51905">
    <property type="entry name" value="FAD/NAD(P)-binding domain"/>
    <property type="match status" value="1"/>
</dbReference>
<dbReference type="Pfam" id="PF01494">
    <property type="entry name" value="FAD_binding_3"/>
    <property type="match status" value="2"/>
</dbReference>
<feature type="domain" description="FAD-binding" evidence="12">
    <location>
        <begin position="56"/>
        <end position="372"/>
    </location>
</feature>
<keyword evidence="8 11" id="KW-0503">Monooxygenase</keyword>
<keyword evidence="3 11" id="KW-0285">Flavoprotein</keyword>
<keyword evidence="4 11" id="KW-0831">Ubiquinone biosynthesis</keyword>
<evidence type="ECO:0000256" key="4">
    <source>
        <dbReference type="ARBA" id="ARBA00022688"/>
    </source>
</evidence>
<keyword evidence="9 11" id="KW-0496">Mitochondrion</keyword>
<dbReference type="Gene3D" id="3.50.50.60">
    <property type="entry name" value="FAD/NAD(P)-binding domain"/>
    <property type="match status" value="2"/>
</dbReference>
<dbReference type="GO" id="GO:0071949">
    <property type="term" value="F:FAD binding"/>
    <property type="evidence" value="ECO:0007669"/>
    <property type="project" value="InterPro"/>
</dbReference>
<evidence type="ECO:0000259" key="12">
    <source>
        <dbReference type="Pfam" id="PF01494"/>
    </source>
</evidence>
<gene>
    <name evidence="11 13" type="primary">COQ6</name>
    <name evidence="13" type="ORF">BGZ99_009797</name>
</gene>
<keyword evidence="13" id="KW-0830">Ubiquinone</keyword>
<comment type="caution">
    <text evidence="13">The sequence shown here is derived from an EMBL/GenBank/DDBJ whole genome shotgun (WGS) entry which is preliminary data.</text>
</comment>
<comment type="catalytic activity">
    <reaction evidence="11">
        <text>a 2-methoxy-6-(all-trans-polyprenyl)phenol + 2 reduced [2Fe-2S]-[ferredoxin] + O2 + 2 H(+) = a 2-methoxy-6-(all-trans-polyprenyl)benzene-1,4-diol + 2 oxidized [2Fe-2S]-[ferredoxin] + H2O</text>
        <dbReference type="Rhea" id="RHEA:81183"/>
        <dbReference type="Rhea" id="RHEA-COMP:9551"/>
        <dbReference type="Rhea" id="RHEA-COMP:10000"/>
        <dbReference type="Rhea" id="RHEA-COMP:10001"/>
        <dbReference type="Rhea" id="RHEA-COMP:10858"/>
        <dbReference type="ChEBI" id="CHEBI:15377"/>
        <dbReference type="ChEBI" id="CHEBI:15378"/>
        <dbReference type="ChEBI" id="CHEBI:15379"/>
        <dbReference type="ChEBI" id="CHEBI:33737"/>
        <dbReference type="ChEBI" id="CHEBI:33738"/>
        <dbReference type="ChEBI" id="CHEBI:62731"/>
        <dbReference type="ChEBI" id="CHEBI:84166"/>
        <dbReference type="EC" id="1.14.15.46"/>
    </reaction>
</comment>
<dbReference type="PANTHER" id="PTHR43876:SF7">
    <property type="entry name" value="UBIQUINONE BIOSYNTHESIS MONOOXYGENASE COQ6, MITOCHONDRIAL"/>
    <property type="match status" value="1"/>
</dbReference>
<keyword evidence="10 11" id="KW-0472">Membrane</keyword>
<evidence type="ECO:0000313" key="14">
    <source>
        <dbReference type="Proteomes" id="UP000738325"/>
    </source>
</evidence>
<dbReference type="NCBIfam" id="TIGR01988">
    <property type="entry name" value="Ubi-OHases"/>
    <property type="match status" value="1"/>
</dbReference>
<protein>
    <recommendedName>
        <fullName evidence="11">Ubiquinone biosynthesis monooxygenase COQ6, mitochondrial</fullName>
        <ecNumber evidence="11">1.14.15.45</ecNumber>
    </recommendedName>
    <alternativeName>
        <fullName evidence="11">2-methoxy-6-polyprenolphenol 4-hydroxylase</fullName>
        <ecNumber evidence="11">1.14.15.46</ecNumber>
    </alternativeName>
</protein>
<dbReference type="InterPro" id="IPR051205">
    <property type="entry name" value="UbiH/COQ6_monooxygenase"/>
</dbReference>
<comment type="subcellular location">
    <subcellularLocation>
        <location evidence="11">Mitochondrion inner membrane</location>
        <topology evidence="11">Peripheral membrane protein</topology>
        <orientation evidence="11">Matrix side</orientation>
    </subcellularLocation>
</comment>
<dbReference type="OrthoDB" id="683240at2759"/>
<comment type="subunit">
    <text evidence="11">Component of a multi-subunit COQ enzyme complex, composed of at least COQ3, COQ4, COQ5, COQ6, COQ7 and COQ9.</text>
</comment>
<evidence type="ECO:0000256" key="8">
    <source>
        <dbReference type="ARBA" id="ARBA00023033"/>
    </source>
</evidence>
<dbReference type="PRINTS" id="PR00420">
    <property type="entry name" value="RNGMNOXGNASE"/>
</dbReference>
<dbReference type="PANTHER" id="PTHR43876">
    <property type="entry name" value="UBIQUINONE BIOSYNTHESIS MONOOXYGENASE COQ6, MITOCHONDRIAL"/>
    <property type="match status" value="1"/>
</dbReference>
<comment type="pathway">
    <text evidence="11">Cofactor biosynthesis; ubiquinone biosynthesis.</text>
</comment>
<sequence length="580" mass="62341">MATHILSSTARSGFGSRLHSVATCRLPLARSQLPHRISAIRVQSTTAQDTTAPEQYDVVIVGGGIAGSALACALASGKASSTQKIGLIEAFDLSSHAKWSPRPDQYSNRVSSLTPKSVAFLKKIGVWAELDPSRVAEMEGMQVWDGVSGARITFDAANATSTRSSFLHQVLSTSGLIGNPAADLEYRDSSFNDGSDIKSSPLAWMTENLHVQYGLQKQILGHQERGVKLDIFERTKVQGITVKQAYPTDADVSAPAGSTAADVSDWPVIELDNGKKLQARLLVGADGVNSPVRSFASIESLGWDYQQFGLVATLKVDHLTSTAPGNGVGIAWQRFLPTGPIALLPLNNGFASLVWSTTPKIAQDLKKLPASDFCVLVNAAFSASPAELEYLYKNIGPDGQPLVDFQQETEWRAGVQDMEAFRTAFGSSRTDAKPPKVIEVQENTRAPFPLRMRNSNSYVEDRVALVGDAAHTVHPLAGQGLNQGLADVECLARVIEQGLLSGSDIGNIHSLTPYSSERFLPNLAMLGTVDKLSKLYNTDLSPIVWARSLGLTAVDSMGPIKTEIMRFAMGLEDAPHSNRS</sequence>
<reference evidence="13" key="1">
    <citation type="journal article" date="2020" name="Fungal Divers.">
        <title>Resolving the Mortierellaceae phylogeny through synthesis of multi-gene phylogenetics and phylogenomics.</title>
        <authorList>
            <person name="Vandepol N."/>
            <person name="Liber J."/>
            <person name="Desiro A."/>
            <person name="Na H."/>
            <person name="Kennedy M."/>
            <person name="Barry K."/>
            <person name="Grigoriev I.V."/>
            <person name="Miller A.N."/>
            <person name="O'Donnell K."/>
            <person name="Stajich J.E."/>
            <person name="Bonito G."/>
        </authorList>
    </citation>
    <scope>NUCLEOTIDE SEQUENCE</scope>
    <source>
        <strain evidence="13">REB-010B</strain>
    </source>
</reference>
<dbReference type="FunFam" id="3.50.50.60:FF:000021">
    <property type="entry name" value="Ubiquinone biosynthesis monooxygenase COQ6"/>
    <property type="match status" value="1"/>
</dbReference>
<evidence type="ECO:0000256" key="1">
    <source>
        <dbReference type="ARBA" id="ARBA00001974"/>
    </source>
</evidence>
<dbReference type="InterPro" id="IPR018168">
    <property type="entry name" value="Ubi_Hdrlase_CS"/>
</dbReference>
<accession>A0A9P6RT16</accession>
<comment type="cofactor">
    <cofactor evidence="1 11">
        <name>FAD</name>
        <dbReference type="ChEBI" id="CHEBI:57692"/>
    </cofactor>
</comment>
<dbReference type="EC" id="1.14.15.46" evidence="11"/>
<evidence type="ECO:0000256" key="6">
    <source>
        <dbReference type="ARBA" id="ARBA00022827"/>
    </source>
</evidence>
<comment type="function">
    <text evidence="11">FAD-dependent monooxygenase required for two non-consecutive steps during ubiquinone biosynthesis. Required for the C5-ring hydroxylation during ubiquinone biosynthesis by catalyzing the hydroxylation of 4-hydroxy-3-(all-trans-polyprenyl)benzoic acid to 3,4-dihydroxy-5-(all-trans-polyprenyl)benzoic acid. Also acts downstream of coq4, for the C1-hydroxylation during ubiquinone biosynthesis by catalyzing the hydroxylation of 2-methoxy-6-(all-trans-polyprenyl)phenol to 2-methoxy-6-(all-trans-polyprenyl)benzene-1,4-diol. The electrons required for the hydroxylation reaction are funneled indirectly to coq6 from NADPH via a ferredoxin/ferredoxin reductase system.</text>
</comment>
<dbReference type="Proteomes" id="UP000738325">
    <property type="component" value="Unassembled WGS sequence"/>
</dbReference>
<dbReference type="InterPro" id="IPR000689">
    <property type="entry name" value="UbQ_mOase_COQ6"/>
</dbReference>
<evidence type="ECO:0000256" key="3">
    <source>
        <dbReference type="ARBA" id="ARBA00022630"/>
    </source>
</evidence>
<dbReference type="PROSITE" id="PS01304">
    <property type="entry name" value="UBIH"/>
    <property type="match status" value="1"/>
</dbReference>
<dbReference type="GO" id="GO:0016712">
    <property type="term" value="F:oxidoreductase activity, acting on paired donors, with incorporation or reduction of molecular oxygen, reduced flavin or flavoprotein as one donor, and incorporation of one atom of oxygen"/>
    <property type="evidence" value="ECO:0007669"/>
    <property type="project" value="UniProtKB-UniRule"/>
</dbReference>
<organism evidence="13 14">
    <name type="scientific">Dissophora globulifera</name>
    <dbReference type="NCBI Taxonomy" id="979702"/>
    <lineage>
        <taxon>Eukaryota</taxon>
        <taxon>Fungi</taxon>
        <taxon>Fungi incertae sedis</taxon>
        <taxon>Mucoromycota</taxon>
        <taxon>Mortierellomycotina</taxon>
        <taxon>Mortierellomycetes</taxon>
        <taxon>Mortierellales</taxon>
        <taxon>Mortierellaceae</taxon>
        <taxon>Dissophora</taxon>
    </lineage>
</organism>
<comment type="similarity">
    <text evidence="2 11">Belongs to the UbiH/COQ6 family.</text>
</comment>
<keyword evidence="5 11" id="KW-0999">Mitochondrion inner membrane</keyword>
<feature type="domain" description="FAD-binding" evidence="12">
    <location>
        <begin position="436"/>
        <end position="495"/>
    </location>
</feature>
<dbReference type="GO" id="GO:0031314">
    <property type="term" value="C:extrinsic component of mitochondrial inner membrane"/>
    <property type="evidence" value="ECO:0007669"/>
    <property type="project" value="UniProtKB-UniRule"/>
</dbReference>
<dbReference type="GO" id="GO:0120538">
    <property type="term" value="F:2-methoxy-6-polyprenolphenol 4-hydroxylase activity"/>
    <property type="evidence" value="ECO:0007669"/>
    <property type="project" value="UniProtKB-EC"/>
</dbReference>
<evidence type="ECO:0000256" key="9">
    <source>
        <dbReference type="ARBA" id="ARBA00023128"/>
    </source>
</evidence>